<dbReference type="GO" id="GO:0000166">
    <property type="term" value="F:nucleotide binding"/>
    <property type="evidence" value="ECO:0007669"/>
    <property type="project" value="UniProtKB-KW"/>
</dbReference>
<evidence type="ECO:0000313" key="15">
    <source>
        <dbReference type="Proteomes" id="UP000186953"/>
    </source>
</evidence>
<dbReference type="Gene3D" id="3.40.50.1970">
    <property type="match status" value="1"/>
</dbReference>
<evidence type="ECO:0000259" key="13">
    <source>
        <dbReference type="Pfam" id="PF24621"/>
    </source>
</evidence>
<dbReference type="FunFam" id="3.40.50.1970:FF:000007">
    <property type="entry name" value="Pentafunctional AROM polypeptide"/>
    <property type="match status" value="1"/>
</dbReference>
<feature type="domain" description="3-dehydroquinate synthase N-terminal" evidence="12">
    <location>
        <begin position="62"/>
        <end position="174"/>
    </location>
</feature>
<dbReference type="GO" id="GO:0009423">
    <property type="term" value="P:chorismate biosynthetic process"/>
    <property type="evidence" value="ECO:0007669"/>
    <property type="project" value="UniProtKB-UniRule"/>
</dbReference>
<dbReference type="EC" id="4.2.3.4" evidence="11"/>
<dbReference type="InterPro" id="IPR056179">
    <property type="entry name" value="DHQS_C"/>
</dbReference>
<dbReference type="PANTHER" id="PTHR43622:SF1">
    <property type="entry name" value="3-DEHYDROQUINATE SYNTHASE"/>
    <property type="match status" value="1"/>
</dbReference>
<dbReference type="EMBL" id="FTMA01000007">
    <property type="protein sequence ID" value="SIR16772.1"/>
    <property type="molecule type" value="Genomic_DNA"/>
</dbReference>
<keyword evidence="6" id="KW-0547">Nucleotide-binding</keyword>
<dbReference type="InterPro" id="IPR030960">
    <property type="entry name" value="DHQS/DOIS_N"/>
</dbReference>
<evidence type="ECO:0000256" key="2">
    <source>
        <dbReference type="ARBA" id="ARBA00001941"/>
    </source>
</evidence>
<dbReference type="STRING" id="228959.SAMN05421797_10798"/>
<evidence type="ECO:0000256" key="4">
    <source>
        <dbReference type="ARBA" id="ARBA00003485"/>
    </source>
</evidence>
<dbReference type="OrthoDB" id="9806583at2"/>
<accession>A0A1N6YQD9</accession>
<dbReference type="SUPFAM" id="SSF56796">
    <property type="entry name" value="Dehydroquinate synthase-like"/>
    <property type="match status" value="1"/>
</dbReference>
<comment type="cofactor">
    <cofactor evidence="3">
        <name>Zn(2+)</name>
        <dbReference type="ChEBI" id="CHEBI:29105"/>
    </cofactor>
</comment>
<dbReference type="CDD" id="cd08195">
    <property type="entry name" value="DHQS"/>
    <property type="match status" value="1"/>
</dbReference>
<comment type="cofactor">
    <cofactor evidence="2">
        <name>Co(2+)</name>
        <dbReference type="ChEBI" id="CHEBI:48828"/>
    </cofactor>
</comment>
<keyword evidence="8" id="KW-0520">NAD</keyword>
<keyword evidence="5" id="KW-0479">Metal-binding</keyword>
<evidence type="ECO:0000256" key="7">
    <source>
        <dbReference type="ARBA" id="ARBA00022833"/>
    </source>
</evidence>
<proteinExistence type="predicted"/>
<protein>
    <recommendedName>
        <fullName evidence="11">3-dehydroquinate synthase</fullName>
        <ecNumber evidence="11">4.2.3.4</ecNumber>
    </recommendedName>
</protein>
<keyword evidence="9" id="KW-0456">Lyase</keyword>
<dbReference type="Proteomes" id="UP000186953">
    <property type="component" value="Unassembled WGS sequence"/>
</dbReference>
<evidence type="ECO:0000313" key="14">
    <source>
        <dbReference type="EMBL" id="SIR16772.1"/>
    </source>
</evidence>
<dbReference type="GO" id="GO:0003856">
    <property type="term" value="F:3-dehydroquinate synthase activity"/>
    <property type="evidence" value="ECO:0007669"/>
    <property type="project" value="UniProtKB-UniRule"/>
</dbReference>
<dbReference type="GO" id="GO:0005737">
    <property type="term" value="C:cytoplasm"/>
    <property type="evidence" value="ECO:0007669"/>
    <property type="project" value="InterPro"/>
</dbReference>
<comment type="cofactor">
    <cofactor evidence="1">
        <name>NAD(+)</name>
        <dbReference type="ChEBI" id="CHEBI:57540"/>
    </cofactor>
</comment>
<evidence type="ECO:0000256" key="10">
    <source>
        <dbReference type="ARBA" id="ARBA00023285"/>
    </source>
</evidence>
<dbReference type="InterPro" id="IPR050071">
    <property type="entry name" value="Dehydroquinate_synthase"/>
</dbReference>
<dbReference type="Pfam" id="PF24621">
    <property type="entry name" value="DHQS_C"/>
    <property type="match status" value="1"/>
</dbReference>
<dbReference type="InterPro" id="IPR030963">
    <property type="entry name" value="DHQ_synth_fam"/>
</dbReference>
<keyword evidence="15" id="KW-1185">Reference proteome</keyword>
<dbReference type="GO" id="GO:0046872">
    <property type="term" value="F:metal ion binding"/>
    <property type="evidence" value="ECO:0007669"/>
    <property type="project" value="UniProtKB-KW"/>
</dbReference>
<comment type="function">
    <text evidence="4">Catalyzes the conversion of 3-deoxy-D-arabino-heptulosonate 7-phosphate (DAHP) to dehydroquinate (DHQ).</text>
</comment>
<gene>
    <name evidence="14" type="ORF">SAMN05421797_10798</name>
</gene>
<dbReference type="PIRSF" id="PIRSF001455">
    <property type="entry name" value="DHQ_synth"/>
    <property type="match status" value="1"/>
</dbReference>
<dbReference type="Pfam" id="PF01761">
    <property type="entry name" value="DHQ_synthase"/>
    <property type="match status" value="1"/>
</dbReference>
<sequence>MDSIISDSYAVHFNEQAFKALNNHLADKKYSIVFILVDENTHELCLPNFMAEINGEYEFEIIEIESGEINKNIETCVGVWEALSELGADRKSVMINLGGGVLTDMGGFIASTFKRGIDFINVPTTLLSMVDASVGGKTGVDLGALKNQIGVINQPVMVLVVPDFLDTLENRQVRSGFAEMLKHGLIQSKSYWEALKEAKSLADMKQHILSSIQIKNEVVLRDPTEQNIRKILNYGHTLGHAIESYFLENESKEMLLHGEAIAIGMILEAYLSHKLLGLSEQYLDDIKTTFLDRYDKIEFSEDDIANILKLMKYDKKNSHGKVNFVLLKQIGEPKVDVEIPLELFNEAFAYYKV</sequence>
<keyword evidence="7" id="KW-0862">Zinc</keyword>
<evidence type="ECO:0000256" key="11">
    <source>
        <dbReference type="NCBIfam" id="TIGR01357"/>
    </source>
</evidence>
<dbReference type="AlphaFoldDB" id="A0A1N6YQD9"/>
<feature type="domain" description="3-dehydroquinate synthase C-terminal" evidence="13">
    <location>
        <begin position="176"/>
        <end position="317"/>
    </location>
</feature>
<dbReference type="PANTHER" id="PTHR43622">
    <property type="entry name" value="3-DEHYDROQUINATE SYNTHASE"/>
    <property type="match status" value="1"/>
</dbReference>
<evidence type="ECO:0000256" key="5">
    <source>
        <dbReference type="ARBA" id="ARBA00022723"/>
    </source>
</evidence>
<dbReference type="GO" id="GO:0009073">
    <property type="term" value="P:aromatic amino acid family biosynthetic process"/>
    <property type="evidence" value="ECO:0007669"/>
    <property type="project" value="InterPro"/>
</dbReference>
<dbReference type="NCBIfam" id="TIGR01357">
    <property type="entry name" value="aroB"/>
    <property type="match status" value="1"/>
</dbReference>
<reference evidence="15" key="1">
    <citation type="submission" date="2017-01" db="EMBL/GenBank/DDBJ databases">
        <authorList>
            <person name="Varghese N."/>
            <person name="Submissions S."/>
        </authorList>
    </citation>
    <scope>NUCLEOTIDE SEQUENCE [LARGE SCALE GENOMIC DNA]</scope>
    <source>
        <strain evidence="15">DSM 15366</strain>
    </source>
</reference>
<dbReference type="InterPro" id="IPR016037">
    <property type="entry name" value="DHQ_synth_AroB"/>
</dbReference>
<evidence type="ECO:0000259" key="12">
    <source>
        <dbReference type="Pfam" id="PF01761"/>
    </source>
</evidence>
<organism evidence="14 15">
    <name type="scientific">Maribacter ulvicola</name>
    <dbReference type="NCBI Taxonomy" id="228959"/>
    <lineage>
        <taxon>Bacteria</taxon>
        <taxon>Pseudomonadati</taxon>
        <taxon>Bacteroidota</taxon>
        <taxon>Flavobacteriia</taxon>
        <taxon>Flavobacteriales</taxon>
        <taxon>Flavobacteriaceae</taxon>
        <taxon>Maribacter</taxon>
    </lineage>
</organism>
<evidence type="ECO:0000256" key="8">
    <source>
        <dbReference type="ARBA" id="ARBA00023027"/>
    </source>
</evidence>
<dbReference type="RefSeq" id="WP_076549962.1">
    <property type="nucleotide sequence ID" value="NZ_FTMA01000007.1"/>
</dbReference>
<evidence type="ECO:0000256" key="6">
    <source>
        <dbReference type="ARBA" id="ARBA00022741"/>
    </source>
</evidence>
<evidence type="ECO:0000256" key="3">
    <source>
        <dbReference type="ARBA" id="ARBA00001947"/>
    </source>
</evidence>
<dbReference type="Gene3D" id="1.20.1090.10">
    <property type="entry name" value="Dehydroquinate synthase-like - alpha domain"/>
    <property type="match status" value="1"/>
</dbReference>
<keyword evidence="10" id="KW-0170">Cobalt</keyword>
<evidence type="ECO:0000256" key="9">
    <source>
        <dbReference type="ARBA" id="ARBA00023239"/>
    </source>
</evidence>
<name>A0A1N6YQD9_9FLAO</name>
<evidence type="ECO:0000256" key="1">
    <source>
        <dbReference type="ARBA" id="ARBA00001911"/>
    </source>
</evidence>